<gene>
    <name evidence="1" type="ORF">P280DRAFT_431405</name>
</gene>
<dbReference type="AlphaFoldDB" id="A0A6A6RU51"/>
<dbReference type="OrthoDB" id="3937572at2759"/>
<sequence length="128" mass="14517">MLKCTSLDLFGSKKHHRVLESFTIEIRSIAPPDNTETWSAAILSSNPKTRQNVVSQRLVTEVLGQPFHTLDKEGETNYEQDGIGYVDLVWCRGNGRNINTTRFFVSSIYDPPYDLVLGKSDAQNYARH</sequence>
<keyword evidence="2" id="KW-1185">Reference proteome</keyword>
<proteinExistence type="predicted"/>
<organism evidence="1 2">
    <name type="scientific">Massarina eburnea CBS 473.64</name>
    <dbReference type="NCBI Taxonomy" id="1395130"/>
    <lineage>
        <taxon>Eukaryota</taxon>
        <taxon>Fungi</taxon>
        <taxon>Dikarya</taxon>
        <taxon>Ascomycota</taxon>
        <taxon>Pezizomycotina</taxon>
        <taxon>Dothideomycetes</taxon>
        <taxon>Pleosporomycetidae</taxon>
        <taxon>Pleosporales</taxon>
        <taxon>Massarineae</taxon>
        <taxon>Massarinaceae</taxon>
        <taxon>Massarina</taxon>
    </lineage>
</organism>
<reference evidence="1" key="1">
    <citation type="journal article" date="2020" name="Stud. Mycol.">
        <title>101 Dothideomycetes genomes: a test case for predicting lifestyles and emergence of pathogens.</title>
        <authorList>
            <person name="Haridas S."/>
            <person name="Albert R."/>
            <person name="Binder M."/>
            <person name="Bloem J."/>
            <person name="Labutti K."/>
            <person name="Salamov A."/>
            <person name="Andreopoulos B."/>
            <person name="Baker S."/>
            <person name="Barry K."/>
            <person name="Bills G."/>
            <person name="Bluhm B."/>
            <person name="Cannon C."/>
            <person name="Castanera R."/>
            <person name="Culley D."/>
            <person name="Daum C."/>
            <person name="Ezra D."/>
            <person name="Gonzalez J."/>
            <person name="Henrissat B."/>
            <person name="Kuo A."/>
            <person name="Liang C."/>
            <person name="Lipzen A."/>
            <person name="Lutzoni F."/>
            <person name="Magnuson J."/>
            <person name="Mondo S."/>
            <person name="Nolan M."/>
            <person name="Ohm R."/>
            <person name="Pangilinan J."/>
            <person name="Park H.-J."/>
            <person name="Ramirez L."/>
            <person name="Alfaro M."/>
            <person name="Sun H."/>
            <person name="Tritt A."/>
            <person name="Yoshinaga Y."/>
            <person name="Zwiers L.-H."/>
            <person name="Turgeon B."/>
            <person name="Goodwin S."/>
            <person name="Spatafora J."/>
            <person name="Crous P."/>
            <person name="Grigoriev I."/>
        </authorList>
    </citation>
    <scope>NUCLEOTIDE SEQUENCE</scope>
    <source>
        <strain evidence="1">CBS 473.64</strain>
    </source>
</reference>
<protein>
    <submittedName>
        <fullName evidence="1">Uncharacterized protein</fullName>
    </submittedName>
</protein>
<accession>A0A6A6RU51</accession>
<evidence type="ECO:0000313" key="1">
    <source>
        <dbReference type="EMBL" id="KAF2638241.1"/>
    </source>
</evidence>
<dbReference type="Proteomes" id="UP000799753">
    <property type="component" value="Unassembled WGS sequence"/>
</dbReference>
<evidence type="ECO:0000313" key="2">
    <source>
        <dbReference type="Proteomes" id="UP000799753"/>
    </source>
</evidence>
<dbReference type="EMBL" id="MU006790">
    <property type="protein sequence ID" value="KAF2638241.1"/>
    <property type="molecule type" value="Genomic_DNA"/>
</dbReference>
<name>A0A6A6RU51_9PLEO</name>